<dbReference type="InterPro" id="IPR002153">
    <property type="entry name" value="TRPC_channel"/>
</dbReference>
<evidence type="ECO:0000256" key="4">
    <source>
        <dbReference type="SAM" id="MobiDB-lite"/>
    </source>
</evidence>
<dbReference type="PANTHER" id="PTHR10117:SF54">
    <property type="entry name" value="TRANSIENT RECEPTOR POTENTIAL-GAMMA PROTEIN"/>
    <property type="match status" value="1"/>
</dbReference>
<accession>A0A9X0CYF9</accession>
<sequence length="308" mass="35684">MEEYTAWLELKAISTEELNDRKAFEDSLRKTIKDGDFDEISAKLTPRALTKCSTNALLMAMETNFELRRLANKKGPDEEDFTKLAASLDEFISCLFDPLKSGGRIRDVFLKASIDDVMDAAIEFEQKKFFAHPVINNLMTEKWHGELGKMKRSSWLSIERWMWAFLNIWCLFDLVLFPLLFIVFGGYHFVRKKIRNRAGSYLKYFTTPYFIFVRDTLSILVHLGLHFAICLASSSISFSALEWAIWVFYMGRIVMESNQLCSIKVLQQNQEISSPKEPMVPGDVEVQDSSTHKSKPSTFVKKFDKYLR</sequence>
<dbReference type="AlphaFoldDB" id="A0A9X0CYF9"/>
<protein>
    <submittedName>
        <fullName evidence="6">Uncharacterized protein</fullName>
    </submittedName>
</protein>
<dbReference type="GO" id="GO:0051480">
    <property type="term" value="P:regulation of cytosolic calcium ion concentration"/>
    <property type="evidence" value="ECO:0007669"/>
    <property type="project" value="TreeGrafter"/>
</dbReference>
<dbReference type="EMBL" id="MU826360">
    <property type="protein sequence ID" value="KAJ7379003.1"/>
    <property type="molecule type" value="Genomic_DNA"/>
</dbReference>
<dbReference type="GO" id="GO:0015279">
    <property type="term" value="F:store-operated calcium channel activity"/>
    <property type="evidence" value="ECO:0007669"/>
    <property type="project" value="TreeGrafter"/>
</dbReference>
<dbReference type="Proteomes" id="UP001163046">
    <property type="component" value="Unassembled WGS sequence"/>
</dbReference>
<evidence type="ECO:0000256" key="3">
    <source>
        <dbReference type="ARBA" id="ARBA00023303"/>
    </source>
</evidence>
<keyword evidence="3" id="KW-0407">Ion channel</keyword>
<evidence type="ECO:0000313" key="6">
    <source>
        <dbReference type="EMBL" id="KAJ7379003.1"/>
    </source>
</evidence>
<feature type="transmembrane region" description="Helical" evidence="5">
    <location>
        <begin position="161"/>
        <end position="189"/>
    </location>
</feature>
<feature type="region of interest" description="Disordered" evidence="4">
    <location>
        <begin position="274"/>
        <end position="296"/>
    </location>
</feature>
<evidence type="ECO:0000256" key="1">
    <source>
        <dbReference type="ARBA" id="ARBA00022448"/>
    </source>
</evidence>
<keyword evidence="5" id="KW-0472">Membrane</keyword>
<reference evidence="6" key="1">
    <citation type="submission" date="2023-01" db="EMBL/GenBank/DDBJ databases">
        <title>Genome assembly of the deep-sea coral Lophelia pertusa.</title>
        <authorList>
            <person name="Herrera S."/>
            <person name="Cordes E."/>
        </authorList>
    </citation>
    <scope>NUCLEOTIDE SEQUENCE</scope>
    <source>
        <strain evidence="6">USNM1676648</strain>
        <tissue evidence="6">Polyp</tissue>
    </source>
</reference>
<dbReference type="GO" id="GO:0005886">
    <property type="term" value="C:plasma membrane"/>
    <property type="evidence" value="ECO:0007669"/>
    <property type="project" value="TreeGrafter"/>
</dbReference>
<evidence type="ECO:0000256" key="2">
    <source>
        <dbReference type="ARBA" id="ARBA00023065"/>
    </source>
</evidence>
<gene>
    <name evidence="6" type="ORF">OS493_018797</name>
</gene>
<dbReference type="PANTHER" id="PTHR10117">
    <property type="entry name" value="TRANSIENT RECEPTOR POTENTIAL CHANNEL"/>
    <property type="match status" value="1"/>
</dbReference>
<keyword evidence="5" id="KW-1133">Transmembrane helix</keyword>
<name>A0A9X0CYF9_9CNID</name>
<keyword evidence="7" id="KW-1185">Reference proteome</keyword>
<evidence type="ECO:0000256" key="5">
    <source>
        <dbReference type="SAM" id="Phobius"/>
    </source>
</evidence>
<organism evidence="6 7">
    <name type="scientific">Desmophyllum pertusum</name>
    <dbReference type="NCBI Taxonomy" id="174260"/>
    <lineage>
        <taxon>Eukaryota</taxon>
        <taxon>Metazoa</taxon>
        <taxon>Cnidaria</taxon>
        <taxon>Anthozoa</taxon>
        <taxon>Hexacorallia</taxon>
        <taxon>Scleractinia</taxon>
        <taxon>Caryophylliina</taxon>
        <taxon>Caryophylliidae</taxon>
        <taxon>Desmophyllum</taxon>
    </lineage>
</organism>
<keyword evidence="2" id="KW-0406">Ion transport</keyword>
<keyword evidence="5" id="KW-0812">Transmembrane</keyword>
<comment type="caution">
    <text evidence="6">The sequence shown here is derived from an EMBL/GenBank/DDBJ whole genome shotgun (WGS) entry which is preliminary data.</text>
</comment>
<proteinExistence type="predicted"/>
<evidence type="ECO:0000313" key="7">
    <source>
        <dbReference type="Proteomes" id="UP001163046"/>
    </source>
</evidence>
<feature type="transmembrane region" description="Helical" evidence="5">
    <location>
        <begin position="226"/>
        <end position="249"/>
    </location>
</feature>
<keyword evidence="1" id="KW-0813">Transport</keyword>
<dbReference type="GO" id="GO:0070679">
    <property type="term" value="F:inositol 1,4,5 trisphosphate binding"/>
    <property type="evidence" value="ECO:0007669"/>
    <property type="project" value="TreeGrafter"/>
</dbReference>
<dbReference type="OrthoDB" id="5989263at2759"/>
<dbReference type="GO" id="GO:0034703">
    <property type="term" value="C:cation channel complex"/>
    <property type="evidence" value="ECO:0007669"/>
    <property type="project" value="TreeGrafter"/>
</dbReference>